<reference evidence="5" key="1">
    <citation type="submission" date="2016-04" db="UniProtKB">
        <authorList>
            <consortium name="WormBaseParasite"/>
        </authorList>
    </citation>
    <scope>IDENTIFICATION</scope>
</reference>
<accession>A0A0R3TTB1</accession>
<feature type="domain" description="Nucleolar protein 4 helical" evidence="2">
    <location>
        <begin position="84"/>
        <end position="157"/>
    </location>
</feature>
<evidence type="ECO:0000313" key="3">
    <source>
        <dbReference type="EMBL" id="VDO09130.1"/>
    </source>
</evidence>
<dbReference type="Pfam" id="PF23079">
    <property type="entry name" value="HTH_NOL4_2nd"/>
    <property type="match status" value="1"/>
</dbReference>
<feature type="compositionally biased region" description="Polar residues" evidence="1">
    <location>
        <begin position="42"/>
        <end position="52"/>
    </location>
</feature>
<dbReference type="EMBL" id="UZAE01013291">
    <property type="protein sequence ID" value="VDO09130.1"/>
    <property type="molecule type" value="Genomic_DNA"/>
</dbReference>
<evidence type="ECO:0000313" key="5">
    <source>
        <dbReference type="WBParaSite" id="HNAJ_0001093801-mRNA-1"/>
    </source>
</evidence>
<name>A0A0R3TTB1_RODNA</name>
<dbReference type="WBParaSite" id="HNAJ_0001093801-mRNA-1">
    <property type="protein sequence ID" value="HNAJ_0001093801-mRNA-1"/>
    <property type="gene ID" value="HNAJ_0001093801"/>
</dbReference>
<dbReference type="AlphaFoldDB" id="A0A0R3TTB1"/>
<organism evidence="5">
    <name type="scientific">Rodentolepis nana</name>
    <name type="common">Dwarf tapeworm</name>
    <name type="synonym">Hymenolepis nana</name>
    <dbReference type="NCBI Taxonomy" id="102285"/>
    <lineage>
        <taxon>Eukaryota</taxon>
        <taxon>Metazoa</taxon>
        <taxon>Spiralia</taxon>
        <taxon>Lophotrochozoa</taxon>
        <taxon>Platyhelminthes</taxon>
        <taxon>Cestoda</taxon>
        <taxon>Eucestoda</taxon>
        <taxon>Cyclophyllidea</taxon>
        <taxon>Hymenolepididae</taxon>
        <taxon>Rodentolepis</taxon>
    </lineage>
</organism>
<evidence type="ECO:0000313" key="4">
    <source>
        <dbReference type="Proteomes" id="UP000278807"/>
    </source>
</evidence>
<reference evidence="3 4" key="2">
    <citation type="submission" date="2018-11" db="EMBL/GenBank/DDBJ databases">
        <authorList>
            <consortium name="Pathogen Informatics"/>
        </authorList>
    </citation>
    <scope>NUCLEOTIDE SEQUENCE [LARGE SCALE GENOMIC DNA]</scope>
</reference>
<dbReference type="InterPro" id="IPR056549">
    <property type="entry name" value="HTH_NOL4"/>
</dbReference>
<dbReference type="OrthoDB" id="6269848at2759"/>
<feature type="region of interest" description="Disordered" evidence="1">
    <location>
        <begin position="1"/>
        <end position="20"/>
    </location>
</feature>
<sequence length="438" mass="47974">MAIKQELESEDLSRVSDTKENLSSAFVTVPKLPHLQEKGERSTTALDLSTGTSRKRPFSAENNEHDDAPKSKIPKKKPTDQDLALNYFIKQLANELLDRRLTIIQQPRHRLAQLEAACKRQFPAFNDRQIRLKIRAQLKLYRRNLKKAEERKLAKPISFNPQSGQFEKASLPIVGQNRSCFPGNSNAISMAHRALANERKREIVPLKSINNLQNIGITLNPVIMSKPLTENATSSCPVGETNSKPLLISSTPNRVLPNSQSAFAMPMPVKIPQTNSSPSDLNSLKSLLESMKIPNISEPNSSLADSVMLNISDFGHQSSQVAESQQLNQSWPPAISDPSCIIANCLRIAANFLLQSATLFEPKNPTMVSSDQSGLNLIPNPILGCDLPPMPLPLGFPNNSVPNLSSSVCSLPSQISSKATISTNTTTTTNSNGKKSIS</sequence>
<proteinExistence type="predicted"/>
<keyword evidence="4" id="KW-1185">Reference proteome</keyword>
<dbReference type="Proteomes" id="UP000278807">
    <property type="component" value="Unassembled WGS sequence"/>
</dbReference>
<feature type="region of interest" description="Disordered" evidence="1">
    <location>
        <begin position="32"/>
        <end position="78"/>
    </location>
</feature>
<evidence type="ECO:0000256" key="1">
    <source>
        <dbReference type="SAM" id="MobiDB-lite"/>
    </source>
</evidence>
<gene>
    <name evidence="3" type="ORF">HNAJ_LOCUS10932</name>
</gene>
<protein>
    <recommendedName>
        <fullName evidence="2">Nucleolar protein 4 helical domain-containing protein</fullName>
    </recommendedName>
</protein>
<evidence type="ECO:0000259" key="2">
    <source>
        <dbReference type="Pfam" id="PF23079"/>
    </source>
</evidence>